<reference evidence="4" key="1">
    <citation type="journal article" date="2013" name="Genome Announc.">
        <title>Genome sequence of the basidiomycetous yeast Pseudozyma antarctica T-34, a producer of the glycolipid biosurfactants mannosylerythritol lipids.</title>
        <authorList>
            <person name="Morita T."/>
            <person name="Koike H."/>
            <person name="Koyama Y."/>
            <person name="Hagiwara H."/>
            <person name="Ito E."/>
            <person name="Fukuoka T."/>
            <person name="Imura T."/>
            <person name="Machida M."/>
            <person name="Kitamoto D."/>
        </authorList>
    </citation>
    <scope>NUCLEOTIDE SEQUENCE [LARGE SCALE GENOMIC DNA]</scope>
    <source>
        <strain evidence="4">T-34</strain>
    </source>
</reference>
<dbReference type="EMBL" id="DF196786">
    <property type="protein sequence ID" value="GAC76240.1"/>
    <property type="molecule type" value="Genomic_DNA"/>
</dbReference>
<organism evidence="3 4">
    <name type="scientific">Pseudozyma antarctica (strain T-34)</name>
    <name type="common">Yeast</name>
    <name type="synonym">Candida antarctica</name>
    <dbReference type="NCBI Taxonomy" id="1151754"/>
    <lineage>
        <taxon>Eukaryota</taxon>
        <taxon>Fungi</taxon>
        <taxon>Dikarya</taxon>
        <taxon>Basidiomycota</taxon>
        <taxon>Ustilaginomycotina</taxon>
        <taxon>Ustilaginomycetes</taxon>
        <taxon>Ustilaginales</taxon>
        <taxon>Ustilaginaceae</taxon>
        <taxon>Moesziomyces</taxon>
    </lineage>
</organism>
<accession>M9M6A1</accession>
<evidence type="ECO:0000313" key="4">
    <source>
        <dbReference type="Proteomes" id="UP000011976"/>
    </source>
</evidence>
<gene>
    <name evidence="3" type="ORF">PANT_20d00015</name>
</gene>
<evidence type="ECO:0000256" key="2">
    <source>
        <dbReference type="SAM" id="SignalP"/>
    </source>
</evidence>
<dbReference type="AlphaFoldDB" id="M9M6A1"/>
<feature type="region of interest" description="Disordered" evidence="1">
    <location>
        <begin position="98"/>
        <end position="131"/>
    </location>
</feature>
<evidence type="ECO:0000256" key="1">
    <source>
        <dbReference type="SAM" id="MobiDB-lite"/>
    </source>
</evidence>
<evidence type="ECO:0000313" key="3">
    <source>
        <dbReference type="EMBL" id="GAC76240.1"/>
    </source>
</evidence>
<protein>
    <submittedName>
        <fullName evidence="3">G/T mismatch-specific thymine DNA glycosylase</fullName>
    </submittedName>
</protein>
<dbReference type="OrthoDB" id="2555297at2759"/>
<dbReference type="Proteomes" id="UP000011976">
    <property type="component" value="Unassembled WGS sequence"/>
</dbReference>
<feature type="compositionally biased region" description="Gly residues" evidence="1">
    <location>
        <begin position="110"/>
        <end position="121"/>
    </location>
</feature>
<feature type="chain" id="PRO_5004100570" evidence="2">
    <location>
        <begin position="22"/>
        <end position="131"/>
    </location>
</feature>
<proteinExistence type="predicted"/>
<sequence length="131" mass="13915">MKFTQPIVVLASLAFAASALCAPISSEATVARRSDIIESVNAAVVDLGLRDVAQELNAAVQDLGLRRDVVDELNAALVDLGLRRRTLIDEINAAVCTPDQLGEEEAQNGIDGGRAQNGGDGQWTQRNEDES</sequence>
<feature type="signal peptide" evidence="2">
    <location>
        <begin position="1"/>
        <end position="21"/>
    </location>
</feature>
<name>M9M6A1_PSEA3</name>
<keyword evidence="2" id="KW-0732">Signal</keyword>